<dbReference type="EMBL" id="JASSZA010000002">
    <property type="protein sequence ID" value="KAK2118160.1"/>
    <property type="molecule type" value="Genomic_DNA"/>
</dbReference>
<sequence>MHISQSAYDNRNITHARCTGDHRRILKIEWTYGRFALATALYFGPACPPQWPFSPTPELKEDQIDQCNGEWSADQQLQPHRLYPRHQNLPGTRSADDSNLVPGIRICLEQDLQMIRMD</sequence>
<evidence type="ECO:0000313" key="1">
    <source>
        <dbReference type="EMBL" id="KAK2118160.1"/>
    </source>
</evidence>
<evidence type="ECO:0000313" key="2">
    <source>
        <dbReference type="Proteomes" id="UP001266305"/>
    </source>
</evidence>
<reference evidence="1 2" key="1">
    <citation type="submission" date="2023-05" db="EMBL/GenBank/DDBJ databases">
        <title>B98-5 Cell Line De Novo Hybrid Assembly: An Optical Mapping Approach.</title>
        <authorList>
            <person name="Kananen K."/>
            <person name="Auerbach J.A."/>
            <person name="Kautto E."/>
            <person name="Blachly J.S."/>
        </authorList>
    </citation>
    <scope>NUCLEOTIDE SEQUENCE [LARGE SCALE GENOMIC DNA]</scope>
    <source>
        <strain evidence="1">B95-8</strain>
        <tissue evidence="1">Cell line</tissue>
    </source>
</reference>
<name>A0ABQ9W952_SAGOE</name>
<keyword evidence="2" id="KW-1185">Reference proteome</keyword>
<comment type="caution">
    <text evidence="1">The sequence shown here is derived from an EMBL/GenBank/DDBJ whole genome shotgun (WGS) entry which is preliminary data.</text>
</comment>
<protein>
    <submittedName>
        <fullName evidence="1">Uncharacterized protein</fullName>
    </submittedName>
</protein>
<accession>A0ABQ9W952</accession>
<dbReference type="Proteomes" id="UP001266305">
    <property type="component" value="Unassembled WGS sequence"/>
</dbReference>
<organism evidence="1 2">
    <name type="scientific">Saguinus oedipus</name>
    <name type="common">Cotton-top tamarin</name>
    <name type="synonym">Oedipomidas oedipus</name>
    <dbReference type="NCBI Taxonomy" id="9490"/>
    <lineage>
        <taxon>Eukaryota</taxon>
        <taxon>Metazoa</taxon>
        <taxon>Chordata</taxon>
        <taxon>Craniata</taxon>
        <taxon>Vertebrata</taxon>
        <taxon>Euteleostomi</taxon>
        <taxon>Mammalia</taxon>
        <taxon>Eutheria</taxon>
        <taxon>Euarchontoglires</taxon>
        <taxon>Primates</taxon>
        <taxon>Haplorrhini</taxon>
        <taxon>Platyrrhini</taxon>
        <taxon>Cebidae</taxon>
        <taxon>Callitrichinae</taxon>
        <taxon>Saguinus</taxon>
    </lineage>
</organism>
<gene>
    <name evidence="1" type="ORF">P7K49_005047</name>
</gene>
<proteinExistence type="predicted"/>